<keyword evidence="3" id="KW-1185">Reference proteome</keyword>
<organism evidence="2 3">
    <name type="scientific">Desulfobotulus alkaliphilus</name>
    <dbReference type="NCBI Taxonomy" id="622671"/>
    <lineage>
        <taxon>Bacteria</taxon>
        <taxon>Pseudomonadati</taxon>
        <taxon>Thermodesulfobacteriota</taxon>
        <taxon>Desulfobacteria</taxon>
        <taxon>Desulfobacterales</taxon>
        <taxon>Desulfobacteraceae</taxon>
        <taxon>Desulfobotulus</taxon>
    </lineage>
</organism>
<gene>
    <name evidence="2" type="ORF">LZ24_03134</name>
</gene>
<proteinExistence type="predicted"/>
<reference evidence="2 3" key="1">
    <citation type="submission" date="2019-07" db="EMBL/GenBank/DDBJ databases">
        <title>Genome sequencing of 100 strains of the haloalkaliphilic chemolithoautotrophic sulfur-oxidizing bacterium Thioalkalivibrio.</title>
        <authorList>
            <person name="Muyzer G."/>
        </authorList>
    </citation>
    <scope>NUCLEOTIDE SEQUENCE [LARGE SCALE GENOMIC DNA]</scope>
    <source>
        <strain evidence="2 3">ASO4-4</strain>
    </source>
</reference>
<dbReference type="AlphaFoldDB" id="A0A562R6B4"/>
<comment type="caution">
    <text evidence="2">The sequence shown here is derived from an EMBL/GenBank/DDBJ whole genome shotgun (WGS) entry which is preliminary data.</text>
</comment>
<sequence length="118" mass="13634">MAAFDDGDVMMKKLPIGISHLREIIGNGYAYVDKSMFVHDLKKTGKYYFLSRPGRFGKSLMVDTLKEAFEGNRNLFQGLWLENKRDWGQVYPVIRVSFGQSIIGSRLPHCRGFQQRRT</sequence>
<dbReference type="Pfam" id="PF09820">
    <property type="entry name" value="AAA-ATPase_like"/>
    <property type="match status" value="1"/>
</dbReference>
<evidence type="ECO:0000259" key="1">
    <source>
        <dbReference type="Pfam" id="PF09820"/>
    </source>
</evidence>
<name>A0A562R6B4_9BACT</name>
<dbReference type="Proteomes" id="UP000318307">
    <property type="component" value="Unassembled WGS sequence"/>
</dbReference>
<feature type="domain" description="AAA-ATPase-like" evidence="1">
    <location>
        <begin position="15"/>
        <end position="102"/>
    </location>
</feature>
<dbReference type="EMBL" id="VLLC01000042">
    <property type="protein sequence ID" value="TWI64609.1"/>
    <property type="molecule type" value="Genomic_DNA"/>
</dbReference>
<dbReference type="PANTHER" id="PTHR34825:SF1">
    <property type="entry name" value="AAA-ATPASE-LIKE DOMAIN-CONTAINING PROTEIN"/>
    <property type="match status" value="1"/>
</dbReference>
<evidence type="ECO:0000313" key="3">
    <source>
        <dbReference type="Proteomes" id="UP000318307"/>
    </source>
</evidence>
<dbReference type="InterPro" id="IPR018631">
    <property type="entry name" value="AAA-ATPase-like_dom"/>
</dbReference>
<protein>
    <submittedName>
        <fullName evidence="2">Putative AAA-ATPase</fullName>
    </submittedName>
</protein>
<evidence type="ECO:0000313" key="2">
    <source>
        <dbReference type="EMBL" id="TWI64609.1"/>
    </source>
</evidence>
<dbReference type="PANTHER" id="PTHR34825">
    <property type="entry name" value="CONSERVED PROTEIN, WITH A WEAK D-GALACTARATE DEHYDRATASE/ALTRONATE HYDROLASE DOMAIN"/>
    <property type="match status" value="1"/>
</dbReference>
<accession>A0A562R6B4</accession>